<accession>A0A6C0C922</accession>
<name>A0A6C0C922_9ZZZZ</name>
<organism evidence="1">
    <name type="scientific">viral metagenome</name>
    <dbReference type="NCBI Taxonomy" id="1070528"/>
    <lineage>
        <taxon>unclassified sequences</taxon>
        <taxon>metagenomes</taxon>
        <taxon>organismal metagenomes</taxon>
    </lineage>
</organism>
<evidence type="ECO:0000313" key="1">
    <source>
        <dbReference type="EMBL" id="QHT00592.1"/>
    </source>
</evidence>
<dbReference type="AlphaFoldDB" id="A0A6C0C922"/>
<sequence>MLLRFQLINIFMIDVATLHQIFNDLLNMTCKHNPLHQIFNDLLSITCKSLETLRSTFNDLLNMIRKSPANATLRSNIAFKFQRSIEYDMQISSRHNSLRQHCVQLSMIC</sequence>
<dbReference type="EMBL" id="MN739356">
    <property type="protein sequence ID" value="QHT00592.1"/>
    <property type="molecule type" value="Genomic_DNA"/>
</dbReference>
<reference evidence="1" key="1">
    <citation type="journal article" date="2020" name="Nature">
        <title>Giant virus diversity and host interactions through global metagenomics.</title>
        <authorList>
            <person name="Schulz F."/>
            <person name="Roux S."/>
            <person name="Paez-Espino D."/>
            <person name="Jungbluth S."/>
            <person name="Walsh D.A."/>
            <person name="Denef V.J."/>
            <person name="McMahon K.D."/>
            <person name="Konstantinidis K.T."/>
            <person name="Eloe-Fadrosh E.A."/>
            <person name="Kyrpides N.C."/>
            <person name="Woyke T."/>
        </authorList>
    </citation>
    <scope>NUCLEOTIDE SEQUENCE</scope>
    <source>
        <strain evidence="1">GVMAG-M-3300020192-26</strain>
    </source>
</reference>
<protein>
    <submittedName>
        <fullName evidence="1">Uncharacterized protein</fullName>
    </submittedName>
</protein>
<proteinExistence type="predicted"/>